<name>A0ABP4R7H1_9ACTN</name>
<dbReference type="EMBL" id="BAAAMU010000025">
    <property type="protein sequence ID" value="GAA1637690.1"/>
    <property type="molecule type" value="Genomic_DNA"/>
</dbReference>
<evidence type="ECO:0000313" key="2">
    <source>
        <dbReference type="EMBL" id="GAA1637690.1"/>
    </source>
</evidence>
<keyword evidence="1" id="KW-0732">Signal</keyword>
<evidence type="ECO:0000256" key="1">
    <source>
        <dbReference type="SAM" id="SignalP"/>
    </source>
</evidence>
<accession>A0ABP4R7H1</accession>
<reference evidence="3" key="1">
    <citation type="journal article" date="2019" name="Int. J. Syst. Evol. Microbiol.">
        <title>The Global Catalogue of Microorganisms (GCM) 10K type strain sequencing project: providing services to taxonomists for standard genome sequencing and annotation.</title>
        <authorList>
            <consortium name="The Broad Institute Genomics Platform"/>
            <consortium name="The Broad Institute Genome Sequencing Center for Infectious Disease"/>
            <person name="Wu L."/>
            <person name="Ma J."/>
        </authorList>
    </citation>
    <scope>NUCLEOTIDE SEQUENCE [LARGE SCALE GENOMIC DNA]</scope>
    <source>
        <strain evidence="3">JCM 13929</strain>
    </source>
</reference>
<evidence type="ECO:0000313" key="3">
    <source>
        <dbReference type="Proteomes" id="UP001500064"/>
    </source>
</evidence>
<dbReference type="InterPro" id="IPR015141">
    <property type="entry name" value="PLipase_A2_prok/fun"/>
</dbReference>
<protein>
    <submittedName>
        <fullName evidence="2">Phospholipase</fullName>
    </submittedName>
</protein>
<sequence>MVGRSAAALALIGFLAWPAPAHAVTLEQRLAALSAFTQPTASSAAAWYGAWADPGSWTDYGFDWSTDLCSRSPDRPLGYDFRMPCARHDFGYRNYKAVKHFPANKAHVDEAFLYDMNQVCAGYGGARKLACDRLAWSYYQAVHRLGGYDLNVNPADEDPAEELAAEPAG</sequence>
<comment type="caution">
    <text evidence="2">The sequence shown here is derived from an EMBL/GenBank/DDBJ whole genome shotgun (WGS) entry which is preliminary data.</text>
</comment>
<dbReference type="Gene3D" id="1.20.90.10">
    <property type="entry name" value="Phospholipase A2 domain"/>
    <property type="match status" value="1"/>
</dbReference>
<dbReference type="Proteomes" id="UP001500064">
    <property type="component" value="Unassembled WGS sequence"/>
</dbReference>
<dbReference type="SUPFAM" id="SSF48619">
    <property type="entry name" value="Phospholipase A2, PLA2"/>
    <property type="match status" value="1"/>
</dbReference>
<proteinExistence type="predicted"/>
<keyword evidence="3" id="KW-1185">Reference proteome</keyword>
<feature type="chain" id="PRO_5045863815" evidence="1">
    <location>
        <begin position="24"/>
        <end position="169"/>
    </location>
</feature>
<dbReference type="InterPro" id="IPR036444">
    <property type="entry name" value="PLipase_A2_dom_sf"/>
</dbReference>
<dbReference type="Pfam" id="PF09056">
    <property type="entry name" value="Phospholip_A2_3"/>
    <property type="match status" value="1"/>
</dbReference>
<gene>
    <name evidence="2" type="ORF">GCM10009733_038500</name>
</gene>
<dbReference type="RefSeq" id="WP_346106503.1">
    <property type="nucleotide sequence ID" value="NZ_BAAAMU010000025.1"/>
</dbReference>
<feature type="signal peptide" evidence="1">
    <location>
        <begin position="1"/>
        <end position="23"/>
    </location>
</feature>
<organism evidence="2 3">
    <name type="scientific">Nonomuraea maheshkhaliensis</name>
    <dbReference type="NCBI Taxonomy" id="419590"/>
    <lineage>
        <taxon>Bacteria</taxon>
        <taxon>Bacillati</taxon>
        <taxon>Actinomycetota</taxon>
        <taxon>Actinomycetes</taxon>
        <taxon>Streptosporangiales</taxon>
        <taxon>Streptosporangiaceae</taxon>
        <taxon>Nonomuraea</taxon>
    </lineage>
</organism>